<sequence length="220" mass="23732">METLGDRGCAKASEFNAQAISSMASFKHLPLFSALAPVAKATLPEAKIIEGTQLFWAVATVEYQDEDLLHCLSRWSLEQLHHFAPQQLAGVAWACGKTNTGSPVIDAITSLVASHGISFAPQQLAITAWAAAALRRKQQPFFDMVAEEVLTLQDELSTQDIANLVSPSAWSPATTAFTAPPCTAALAAAAQRLVEEMEPQHLANRWGRVFFGSAMDFGDF</sequence>
<name>A0A9P1CT76_9DINO</name>
<keyword evidence="2" id="KW-0808">Transferase</keyword>
<protein>
    <submittedName>
        <fullName evidence="2">FAST kinase leucine-rich domain-containing protein</fullName>
    </submittedName>
</protein>
<reference evidence="1" key="1">
    <citation type="submission" date="2022-10" db="EMBL/GenBank/DDBJ databases">
        <authorList>
            <person name="Chen Y."/>
            <person name="Dougan E. K."/>
            <person name="Chan C."/>
            <person name="Rhodes N."/>
            <person name="Thang M."/>
        </authorList>
    </citation>
    <scope>NUCLEOTIDE SEQUENCE</scope>
</reference>
<dbReference type="PANTHER" id="PTHR21228">
    <property type="entry name" value="FAST LEU-RICH DOMAIN-CONTAINING"/>
    <property type="match status" value="1"/>
</dbReference>
<dbReference type="GO" id="GO:0035770">
    <property type="term" value="C:ribonucleoprotein granule"/>
    <property type="evidence" value="ECO:0007669"/>
    <property type="project" value="TreeGrafter"/>
</dbReference>
<dbReference type="GO" id="GO:0003723">
    <property type="term" value="F:RNA binding"/>
    <property type="evidence" value="ECO:0007669"/>
    <property type="project" value="TreeGrafter"/>
</dbReference>
<proteinExistence type="predicted"/>
<keyword evidence="3" id="KW-1185">Reference proteome</keyword>
<dbReference type="GO" id="GO:0005759">
    <property type="term" value="C:mitochondrial matrix"/>
    <property type="evidence" value="ECO:0007669"/>
    <property type="project" value="TreeGrafter"/>
</dbReference>
<keyword evidence="2" id="KW-0418">Kinase</keyword>
<gene>
    <name evidence="1" type="ORF">C1SCF055_LOCUS23695</name>
</gene>
<evidence type="ECO:0000313" key="1">
    <source>
        <dbReference type="EMBL" id="CAI3997299.1"/>
    </source>
</evidence>
<accession>A0A9P1CT76</accession>
<dbReference type="PANTHER" id="PTHR21228:SF40">
    <property type="entry name" value="LD45607P"/>
    <property type="match status" value="1"/>
</dbReference>
<dbReference type="GO" id="GO:0016301">
    <property type="term" value="F:kinase activity"/>
    <property type="evidence" value="ECO:0007669"/>
    <property type="project" value="UniProtKB-KW"/>
</dbReference>
<dbReference type="Proteomes" id="UP001152797">
    <property type="component" value="Unassembled WGS sequence"/>
</dbReference>
<dbReference type="AlphaFoldDB" id="A0A9P1CT76"/>
<comment type="caution">
    <text evidence="1">The sequence shown here is derived from an EMBL/GenBank/DDBJ whole genome shotgun (WGS) entry which is preliminary data.</text>
</comment>
<dbReference type="InterPro" id="IPR050870">
    <property type="entry name" value="FAST_kinase"/>
</dbReference>
<evidence type="ECO:0000313" key="2">
    <source>
        <dbReference type="EMBL" id="CAL4784611.1"/>
    </source>
</evidence>
<evidence type="ECO:0000313" key="3">
    <source>
        <dbReference type="Proteomes" id="UP001152797"/>
    </source>
</evidence>
<dbReference type="EMBL" id="CAMXCT020002317">
    <property type="protein sequence ID" value="CAL1150674.1"/>
    <property type="molecule type" value="Genomic_DNA"/>
</dbReference>
<reference evidence="2 3" key="2">
    <citation type="submission" date="2024-05" db="EMBL/GenBank/DDBJ databases">
        <authorList>
            <person name="Chen Y."/>
            <person name="Shah S."/>
            <person name="Dougan E. K."/>
            <person name="Thang M."/>
            <person name="Chan C."/>
        </authorList>
    </citation>
    <scope>NUCLEOTIDE SEQUENCE [LARGE SCALE GENOMIC DNA]</scope>
</reference>
<dbReference type="EMBL" id="CAMXCT030002317">
    <property type="protein sequence ID" value="CAL4784611.1"/>
    <property type="molecule type" value="Genomic_DNA"/>
</dbReference>
<dbReference type="GO" id="GO:0044528">
    <property type="term" value="P:regulation of mitochondrial mRNA stability"/>
    <property type="evidence" value="ECO:0007669"/>
    <property type="project" value="TreeGrafter"/>
</dbReference>
<dbReference type="EMBL" id="CAMXCT010002317">
    <property type="protein sequence ID" value="CAI3997299.1"/>
    <property type="molecule type" value="Genomic_DNA"/>
</dbReference>
<dbReference type="GO" id="GO:0000963">
    <property type="term" value="P:mitochondrial RNA processing"/>
    <property type="evidence" value="ECO:0007669"/>
    <property type="project" value="TreeGrafter"/>
</dbReference>
<organism evidence="1">
    <name type="scientific">Cladocopium goreaui</name>
    <dbReference type="NCBI Taxonomy" id="2562237"/>
    <lineage>
        <taxon>Eukaryota</taxon>
        <taxon>Sar</taxon>
        <taxon>Alveolata</taxon>
        <taxon>Dinophyceae</taxon>
        <taxon>Suessiales</taxon>
        <taxon>Symbiodiniaceae</taxon>
        <taxon>Cladocopium</taxon>
    </lineage>
</organism>